<keyword evidence="2" id="KW-1185">Reference proteome</keyword>
<dbReference type="AlphaFoldDB" id="A0A9X3X377"/>
<evidence type="ECO:0000313" key="1">
    <source>
        <dbReference type="EMBL" id="MDC3982889.1"/>
    </source>
</evidence>
<evidence type="ECO:0008006" key="3">
    <source>
        <dbReference type="Google" id="ProtNLM"/>
    </source>
</evidence>
<dbReference type="RefSeq" id="WP_272458710.1">
    <property type="nucleotide sequence ID" value="NZ_JAGTJJ010000010.1"/>
</dbReference>
<proteinExistence type="predicted"/>
<name>A0A9X3X377_9BACT</name>
<reference evidence="1 2" key="1">
    <citation type="submission" date="2021-04" db="EMBL/GenBank/DDBJ databases">
        <title>Genome analysis of Polyangium sp.</title>
        <authorList>
            <person name="Li Y."/>
            <person name="Wang J."/>
        </authorList>
    </citation>
    <scope>NUCLEOTIDE SEQUENCE [LARGE SCALE GENOMIC DNA]</scope>
    <source>
        <strain evidence="1 2">SDU14</strain>
    </source>
</reference>
<evidence type="ECO:0000313" key="2">
    <source>
        <dbReference type="Proteomes" id="UP001151081"/>
    </source>
</evidence>
<organism evidence="1 2">
    <name type="scientific">Polyangium jinanense</name>
    <dbReference type="NCBI Taxonomy" id="2829994"/>
    <lineage>
        <taxon>Bacteria</taxon>
        <taxon>Pseudomonadati</taxon>
        <taxon>Myxococcota</taxon>
        <taxon>Polyangia</taxon>
        <taxon>Polyangiales</taxon>
        <taxon>Polyangiaceae</taxon>
        <taxon>Polyangium</taxon>
    </lineage>
</organism>
<sequence length="561" mass="59944">MLLLLGVSACDTPSGEEPTQEVEEALGFKPNKPEPVINIDRSLMVVDLPTLEAKDSKGNFLFSLQRVLGQLVATSGSNPGLDAAKLYQRIYDTNNTKAGGLVPDGQHCDDEKDASGNPVLNGFPLECPRQEGALADLSKHNPFCSGPNCDPYTPIAIANRFDLAPSNGQTCGQYRIIFAKGSQQSPLETAGNQLLTNRNLLIFEAVLPNPKPASGLKGCAKVAEFWAGLTKIHDPAQRAAELERFFFKGVQGLPAALQWDHFTGEVDPKTGEQLSGQIRSNQFLNDAAGGGLGQPWQLREYNLRRTCSGKAKKQNCKAEVRMVPTGVNPEASLFNDDNTSPRALKFRDPSYAGSFINQVPALALGDPNLFNMNRLGREFNGGQSTSQPALAPGGPPVENDSNYNLVFSPTGPFAQKIKAKLNEIGSSLKPMEIVRRAQSQACAGCHELSTSTAPIFGGAIDANKLGESVVWPDVAQGPEVAPGVRPPAFTQVSDSLLVPTATGVTCNTACTAEPSSCQCAWAVSSALSTIFLPFRRDNMVNYLKSLGKGNPHAMEDEGSSE</sequence>
<dbReference type="Proteomes" id="UP001151081">
    <property type="component" value="Unassembled WGS sequence"/>
</dbReference>
<gene>
    <name evidence="1" type="ORF">KEG57_20420</name>
</gene>
<protein>
    <recommendedName>
        <fullName evidence="3">Cytochrome c domain-containing protein</fullName>
    </recommendedName>
</protein>
<accession>A0A9X3X377</accession>
<comment type="caution">
    <text evidence="1">The sequence shown here is derived from an EMBL/GenBank/DDBJ whole genome shotgun (WGS) entry which is preliminary data.</text>
</comment>
<dbReference type="EMBL" id="JAGTJJ010000010">
    <property type="protein sequence ID" value="MDC3982889.1"/>
    <property type="molecule type" value="Genomic_DNA"/>
</dbReference>